<dbReference type="Proteomes" id="UP000594260">
    <property type="component" value="Unplaced"/>
</dbReference>
<dbReference type="GO" id="GO:0016226">
    <property type="term" value="P:iron-sulfur cluster assembly"/>
    <property type="evidence" value="ECO:0007669"/>
    <property type="project" value="InterPro"/>
</dbReference>
<dbReference type="RefSeq" id="XP_022654640.1">
    <property type="nucleotide sequence ID" value="XM_022798905.1"/>
</dbReference>
<evidence type="ECO:0000313" key="4">
    <source>
        <dbReference type="Proteomes" id="UP000594260"/>
    </source>
</evidence>
<keyword evidence="4" id="KW-1185">Reference proteome</keyword>
<dbReference type="FunCoup" id="A0A7M7JNU8">
    <property type="interactions" value="1743"/>
</dbReference>
<dbReference type="GO" id="GO:0005739">
    <property type="term" value="C:mitochondrion"/>
    <property type="evidence" value="ECO:0007669"/>
    <property type="project" value="TreeGrafter"/>
</dbReference>
<dbReference type="InterPro" id="IPR045297">
    <property type="entry name" value="Complex1_LYR_LYRM4"/>
</dbReference>
<evidence type="ECO:0000259" key="2">
    <source>
        <dbReference type="Pfam" id="PF05347"/>
    </source>
</evidence>
<dbReference type="GO" id="GO:1990221">
    <property type="term" value="C:L-cysteine desulfurase complex"/>
    <property type="evidence" value="ECO:0007669"/>
    <property type="project" value="TreeGrafter"/>
</dbReference>
<evidence type="ECO:0000256" key="1">
    <source>
        <dbReference type="ARBA" id="ARBA00009508"/>
    </source>
</evidence>
<dbReference type="OrthoDB" id="275715at2759"/>
<dbReference type="PANTHER" id="PTHR13166:SF7">
    <property type="entry name" value="LYR MOTIF-CONTAINING PROTEIN 4"/>
    <property type="match status" value="1"/>
</dbReference>
<comment type="similarity">
    <text evidence="1">Belongs to the complex I LYR family.</text>
</comment>
<protein>
    <recommendedName>
        <fullName evidence="2">Complex 1 LYR protein domain-containing protein</fullName>
    </recommendedName>
</protein>
<dbReference type="GeneID" id="111247671"/>
<feature type="domain" description="Complex 1 LYR protein" evidence="2">
    <location>
        <begin position="15"/>
        <end position="72"/>
    </location>
</feature>
<dbReference type="CTD" id="31186"/>
<reference evidence="3" key="1">
    <citation type="submission" date="2021-01" db="UniProtKB">
        <authorList>
            <consortium name="EnsemblMetazoa"/>
        </authorList>
    </citation>
    <scope>IDENTIFICATION</scope>
</reference>
<organism evidence="3 4">
    <name type="scientific">Varroa destructor</name>
    <name type="common">Honeybee mite</name>
    <dbReference type="NCBI Taxonomy" id="109461"/>
    <lineage>
        <taxon>Eukaryota</taxon>
        <taxon>Metazoa</taxon>
        <taxon>Ecdysozoa</taxon>
        <taxon>Arthropoda</taxon>
        <taxon>Chelicerata</taxon>
        <taxon>Arachnida</taxon>
        <taxon>Acari</taxon>
        <taxon>Parasitiformes</taxon>
        <taxon>Mesostigmata</taxon>
        <taxon>Gamasina</taxon>
        <taxon>Dermanyssoidea</taxon>
        <taxon>Varroidae</taxon>
        <taxon>Varroa</taxon>
    </lineage>
</organism>
<dbReference type="OMA" id="DAFCENR"/>
<dbReference type="Pfam" id="PF05347">
    <property type="entry name" value="Complex1_LYR"/>
    <property type="match status" value="1"/>
</dbReference>
<accession>A0A7M7JNU8</accession>
<proteinExistence type="inferred from homology"/>
<sequence>MEISVSAPKMSARAKVLTLYRQLLRESAKWPNYSYRSYAQRKIRDSFRANRSLAPGPQLEQEAVQQAQESLAIVQRQVIIGLLYKDNPVIIDPRATCESSR</sequence>
<dbReference type="InParanoid" id="A0A7M7JNU8"/>
<evidence type="ECO:0000313" key="3">
    <source>
        <dbReference type="EnsemblMetazoa" id="XP_022654640"/>
    </source>
</evidence>
<dbReference type="KEGG" id="vde:111247671"/>
<name>A0A7M7JNU8_VARDE</name>
<dbReference type="CDD" id="cd20264">
    <property type="entry name" value="Complex1_LYR_LYRM4"/>
    <property type="match status" value="1"/>
</dbReference>
<dbReference type="EnsemblMetazoa" id="XM_022798905">
    <property type="protein sequence ID" value="XP_022654640"/>
    <property type="gene ID" value="LOC111247671"/>
</dbReference>
<dbReference type="InterPro" id="IPR051522">
    <property type="entry name" value="ISC_assembly_LYR"/>
</dbReference>
<dbReference type="InterPro" id="IPR008011">
    <property type="entry name" value="Complex1_LYR_dom"/>
</dbReference>
<dbReference type="AlphaFoldDB" id="A0A7M7JNU8"/>
<dbReference type="PANTHER" id="PTHR13166">
    <property type="entry name" value="PROTEIN C6ORF149"/>
    <property type="match status" value="1"/>
</dbReference>